<dbReference type="Proteomes" id="UP000720595">
    <property type="component" value="Unassembled WGS sequence"/>
</dbReference>
<name>A0ABS2MKG0_9FIRM</name>
<gene>
    <name evidence="1" type="ORF">JOD41_001238</name>
</gene>
<evidence type="ECO:0000313" key="1">
    <source>
        <dbReference type="EMBL" id="MBM7550501.1"/>
    </source>
</evidence>
<proteinExistence type="predicted"/>
<dbReference type="EMBL" id="JAFBDH010000005">
    <property type="protein sequence ID" value="MBM7550501.1"/>
    <property type="molecule type" value="Genomic_DNA"/>
</dbReference>
<dbReference type="RefSeq" id="WP_205052024.1">
    <property type="nucleotide sequence ID" value="NZ_JAFBDH010000005.1"/>
</dbReference>
<accession>A0ABS2MKG0</accession>
<protein>
    <submittedName>
        <fullName evidence="1">Uncharacterized protein</fullName>
    </submittedName>
</protein>
<keyword evidence="2" id="KW-1185">Reference proteome</keyword>
<sequence>MTTYKWGKFEKKSFKSGYEEEYLGYFSRMGIRNGDPWQKILGIGYYKGQFCYCAGDSDIDYREKLFESKYIPGCILAISDEYRGGLPYKADFLEFGTFNGDYHKSNFRIVNGQVEKSGSSKGPSEYISGDVYYIKDKITYNRGSRLDTVTSTNRNAYPNDGKSGSYWYVYEGIANQEPTISGQDEDWGGYKQAFKRYYSVDDGDSGQQLNVTVTLNGVTIASVNNATRKSDYPIDIDDSKFNALTLNEQNTIEITVTDSSGATAVRRYTFKRINTAPVVTMTNAHYGEQNKPFTINFEAADPDGDEITAKLFIDDVQIKDLGTIKGKQSVTIPKIDFAKIPNGEHKIRVEAKDSYNAVGVGYADFSKNLTYAWYRLKKELSEQPSAVIVNPLAELAPGAKMTIKVCSNVMDAQPTWETVPEELYGQKYNFRNTSKTAAKWGVGVEIRIDKEKATEEFYLYGFVGAYM</sequence>
<reference evidence="1 2" key="1">
    <citation type="submission" date="2021-01" db="EMBL/GenBank/DDBJ databases">
        <title>Genomic Encyclopedia of Type Strains, Phase IV (KMG-IV): sequencing the most valuable type-strain genomes for metagenomic binning, comparative biology and taxonomic classification.</title>
        <authorList>
            <person name="Goeker M."/>
        </authorList>
    </citation>
    <scope>NUCLEOTIDE SEQUENCE [LARGE SCALE GENOMIC DNA]</scope>
    <source>
        <strain evidence="1 2">DSM 21461</strain>
    </source>
</reference>
<comment type="caution">
    <text evidence="1">The sequence shown here is derived from an EMBL/GenBank/DDBJ whole genome shotgun (WGS) entry which is preliminary data.</text>
</comment>
<evidence type="ECO:0000313" key="2">
    <source>
        <dbReference type="Proteomes" id="UP000720595"/>
    </source>
</evidence>
<organism evidence="1 2">
    <name type="scientific">Peptoniphilus gorbachii</name>
    <dbReference type="NCBI Taxonomy" id="411567"/>
    <lineage>
        <taxon>Bacteria</taxon>
        <taxon>Bacillati</taxon>
        <taxon>Bacillota</taxon>
        <taxon>Tissierellia</taxon>
        <taxon>Tissierellales</taxon>
        <taxon>Peptoniphilaceae</taxon>
        <taxon>Peptoniphilus</taxon>
    </lineage>
</organism>